<keyword evidence="10" id="KW-1185">Reference proteome</keyword>
<name>A0A1I6Q8Q5_9FLAO</name>
<comment type="similarity">
    <text evidence="2">Belongs to the SusD family.</text>
</comment>
<dbReference type="SUPFAM" id="SSF48452">
    <property type="entry name" value="TPR-like"/>
    <property type="match status" value="1"/>
</dbReference>
<evidence type="ECO:0000259" key="7">
    <source>
        <dbReference type="Pfam" id="PF07980"/>
    </source>
</evidence>
<dbReference type="Proteomes" id="UP000199312">
    <property type="component" value="Unassembled WGS sequence"/>
</dbReference>
<feature type="domain" description="RagB/SusD" evidence="7">
    <location>
        <begin position="354"/>
        <end position="503"/>
    </location>
</feature>
<evidence type="ECO:0000256" key="4">
    <source>
        <dbReference type="ARBA" id="ARBA00023136"/>
    </source>
</evidence>
<feature type="signal peptide" evidence="6">
    <location>
        <begin position="1"/>
        <end position="23"/>
    </location>
</feature>
<dbReference type="EMBL" id="FOZP01000003">
    <property type="protein sequence ID" value="SFS48837.1"/>
    <property type="molecule type" value="Genomic_DNA"/>
</dbReference>
<evidence type="ECO:0000256" key="6">
    <source>
        <dbReference type="SAM" id="SignalP"/>
    </source>
</evidence>
<organism evidence="9 10">
    <name type="scientific">Lutibacter maritimus</name>
    <dbReference type="NCBI Taxonomy" id="593133"/>
    <lineage>
        <taxon>Bacteria</taxon>
        <taxon>Pseudomonadati</taxon>
        <taxon>Bacteroidota</taxon>
        <taxon>Flavobacteriia</taxon>
        <taxon>Flavobacteriales</taxon>
        <taxon>Flavobacteriaceae</taxon>
        <taxon>Lutibacter</taxon>
    </lineage>
</organism>
<dbReference type="RefSeq" id="WP_090224867.1">
    <property type="nucleotide sequence ID" value="NZ_FOZP01000003.1"/>
</dbReference>
<dbReference type="AlphaFoldDB" id="A0A1I6Q8Q5"/>
<dbReference type="InterPro" id="IPR011990">
    <property type="entry name" value="TPR-like_helical_dom_sf"/>
</dbReference>
<dbReference type="Pfam" id="PF07980">
    <property type="entry name" value="SusD_RagB"/>
    <property type="match status" value="1"/>
</dbReference>
<keyword evidence="3 6" id="KW-0732">Signal</keyword>
<sequence>MKLKIYRLPILAVALLATIFSCSEDYLEVDPSGQFLSGNYYANETEAFAGLVAEYDFMRKNSGGFENMVTMMNAGSDDHYAGGGNSTDGAGIQSFSNYTLNAIEMPSSFWSDYYKGIFRANMMILKLPDVPMDETLKARYMAESKALRAYYHFNLVRLFKNIPLFTAPVDPAETYNVVQSTPEEVYAQIEIDLLDAIAGLPTTLNSDELGRFTKGAAQAVLGKVYLEQGKKAEAAAQFAAVNGTPGATSPYGYKLLANFNDLWQIDNKFNTESILEVTHTNLSLAGWGNAYNDDAEGNMICTMVGPRGFVDLDVNDNVPAYSSGWSFNPIIPELYDLLKNDPRFEATVLDLKALSEQGKIQYSPGYQDTGYFLNKFAPTVAEEHTGAGDMWLNHRQNSYVIRLADTYLLEAEALNGTGTRAQALLDAVRARVGLPSIPVSMDNILAERRLELAGEGHRWFDLRRNGKLQAKLASRGFVSGKHEIFPIPYKELENTKLVQNPNY</sequence>
<evidence type="ECO:0000256" key="1">
    <source>
        <dbReference type="ARBA" id="ARBA00004442"/>
    </source>
</evidence>
<keyword evidence="4" id="KW-0472">Membrane</keyword>
<reference evidence="10" key="1">
    <citation type="submission" date="2016-10" db="EMBL/GenBank/DDBJ databases">
        <authorList>
            <person name="Varghese N."/>
            <person name="Submissions S."/>
        </authorList>
    </citation>
    <scope>NUCLEOTIDE SEQUENCE [LARGE SCALE GENOMIC DNA]</scope>
    <source>
        <strain evidence="10">DSM 24450</strain>
    </source>
</reference>
<dbReference type="GO" id="GO:0009279">
    <property type="term" value="C:cell outer membrane"/>
    <property type="evidence" value="ECO:0007669"/>
    <property type="project" value="UniProtKB-SubCell"/>
</dbReference>
<dbReference type="InterPro" id="IPR033985">
    <property type="entry name" value="SusD-like_N"/>
</dbReference>
<dbReference type="OrthoDB" id="5694214at2"/>
<comment type="subcellular location">
    <subcellularLocation>
        <location evidence="1">Cell outer membrane</location>
    </subcellularLocation>
</comment>
<evidence type="ECO:0000256" key="3">
    <source>
        <dbReference type="ARBA" id="ARBA00022729"/>
    </source>
</evidence>
<feature type="domain" description="SusD-like N-terminal" evidence="8">
    <location>
        <begin position="98"/>
        <end position="226"/>
    </location>
</feature>
<keyword evidence="5" id="KW-0998">Cell outer membrane</keyword>
<dbReference type="STRING" id="593133.SAMN04488006_1626"/>
<dbReference type="InterPro" id="IPR012944">
    <property type="entry name" value="SusD_RagB_dom"/>
</dbReference>
<feature type="chain" id="PRO_5011688256" evidence="6">
    <location>
        <begin position="24"/>
        <end position="503"/>
    </location>
</feature>
<dbReference type="Pfam" id="PF14322">
    <property type="entry name" value="SusD-like_3"/>
    <property type="match status" value="1"/>
</dbReference>
<proteinExistence type="inferred from homology"/>
<evidence type="ECO:0000313" key="9">
    <source>
        <dbReference type="EMBL" id="SFS48837.1"/>
    </source>
</evidence>
<dbReference type="CDD" id="cd08977">
    <property type="entry name" value="SusD"/>
    <property type="match status" value="1"/>
</dbReference>
<evidence type="ECO:0000256" key="2">
    <source>
        <dbReference type="ARBA" id="ARBA00006275"/>
    </source>
</evidence>
<accession>A0A1I6Q8Q5</accession>
<evidence type="ECO:0000313" key="10">
    <source>
        <dbReference type="Proteomes" id="UP000199312"/>
    </source>
</evidence>
<dbReference type="Gene3D" id="1.25.40.390">
    <property type="match status" value="1"/>
</dbReference>
<dbReference type="PROSITE" id="PS51257">
    <property type="entry name" value="PROKAR_LIPOPROTEIN"/>
    <property type="match status" value="1"/>
</dbReference>
<evidence type="ECO:0000259" key="8">
    <source>
        <dbReference type="Pfam" id="PF14322"/>
    </source>
</evidence>
<evidence type="ECO:0000256" key="5">
    <source>
        <dbReference type="ARBA" id="ARBA00023237"/>
    </source>
</evidence>
<protein>
    <submittedName>
        <fullName evidence="9">Starch-binding associating with outer membrane</fullName>
    </submittedName>
</protein>
<gene>
    <name evidence="9" type="ORF">SAMN04488006_1626</name>
</gene>